<evidence type="ECO:0000313" key="2">
    <source>
        <dbReference type="EMBL" id="GIM81896.1"/>
    </source>
</evidence>
<dbReference type="AlphaFoldDB" id="A0A919T206"/>
<feature type="region of interest" description="Disordered" evidence="1">
    <location>
        <begin position="62"/>
        <end position="84"/>
    </location>
</feature>
<accession>A0A919T206</accession>
<dbReference type="Proteomes" id="UP000680865">
    <property type="component" value="Unassembled WGS sequence"/>
</dbReference>
<keyword evidence="3" id="KW-1185">Reference proteome</keyword>
<name>A0A919T206_9ACTN</name>
<protein>
    <submittedName>
        <fullName evidence="2">Uncharacterized protein</fullName>
    </submittedName>
</protein>
<reference evidence="2" key="1">
    <citation type="submission" date="2021-03" db="EMBL/GenBank/DDBJ databases">
        <title>Whole genome shotgun sequence of Actinoplanes consettensis NBRC 14913.</title>
        <authorList>
            <person name="Komaki H."/>
            <person name="Tamura T."/>
        </authorList>
    </citation>
    <scope>NUCLEOTIDE SEQUENCE</scope>
    <source>
        <strain evidence="2">NBRC 14913</strain>
    </source>
</reference>
<feature type="compositionally biased region" description="Basic and acidic residues" evidence="1">
    <location>
        <begin position="62"/>
        <end position="72"/>
    </location>
</feature>
<sequence>MTNPAATAASNAFPPRSRTACATAVATQWVVAAIPNDPCNNGRPNCPAALTNSESSRIEATLDRRSDGEGAHGRVAIDAMHVKT</sequence>
<proteinExistence type="predicted"/>
<evidence type="ECO:0000256" key="1">
    <source>
        <dbReference type="SAM" id="MobiDB-lite"/>
    </source>
</evidence>
<comment type="caution">
    <text evidence="2">The sequence shown here is derived from an EMBL/GenBank/DDBJ whole genome shotgun (WGS) entry which is preliminary data.</text>
</comment>
<evidence type="ECO:0000313" key="3">
    <source>
        <dbReference type="Proteomes" id="UP000680865"/>
    </source>
</evidence>
<gene>
    <name evidence="2" type="ORF">Aco04nite_78940</name>
</gene>
<organism evidence="2 3">
    <name type="scientific">Winogradskya consettensis</name>
    <dbReference type="NCBI Taxonomy" id="113560"/>
    <lineage>
        <taxon>Bacteria</taxon>
        <taxon>Bacillati</taxon>
        <taxon>Actinomycetota</taxon>
        <taxon>Actinomycetes</taxon>
        <taxon>Micromonosporales</taxon>
        <taxon>Micromonosporaceae</taxon>
        <taxon>Winogradskya</taxon>
    </lineage>
</organism>
<dbReference type="EMBL" id="BOQP01000049">
    <property type="protein sequence ID" value="GIM81896.1"/>
    <property type="molecule type" value="Genomic_DNA"/>
</dbReference>